<evidence type="ECO:0000256" key="1">
    <source>
        <dbReference type="ARBA" id="ARBA00004651"/>
    </source>
</evidence>
<feature type="transmembrane region" description="Helical" evidence="7">
    <location>
        <begin position="21"/>
        <end position="43"/>
    </location>
</feature>
<organism evidence="8 9">
    <name type="scientific">Pandoraea terrae</name>
    <dbReference type="NCBI Taxonomy" id="1537710"/>
    <lineage>
        <taxon>Bacteria</taxon>
        <taxon>Pseudomonadati</taxon>
        <taxon>Pseudomonadota</taxon>
        <taxon>Betaproteobacteria</taxon>
        <taxon>Burkholderiales</taxon>
        <taxon>Burkholderiaceae</taxon>
        <taxon>Pandoraea</taxon>
    </lineage>
</organism>
<dbReference type="EMBL" id="CABPRZ010000040">
    <property type="protein sequence ID" value="VVE59142.1"/>
    <property type="molecule type" value="Genomic_DNA"/>
</dbReference>
<feature type="transmembrane region" description="Helical" evidence="7">
    <location>
        <begin position="136"/>
        <end position="157"/>
    </location>
</feature>
<dbReference type="OrthoDB" id="9807950at2"/>
<dbReference type="PRINTS" id="PR00950">
    <property type="entry name" value="TYPE3IMSPROT"/>
</dbReference>
<evidence type="ECO:0000256" key="3">
    <source>
        <dbReference type="ARBA" id="ARBA00022475"/>
    </source>
</evidence>
<evidence type="ECO:0000256" key="7">
    <source>
        <dbReference type="SAM" id="Phobius"/>
    </source>
</evidence>
<dbReference type="SUPFAM" id="SSF160544">
    <property type="entry name" value="EscU C-terminal domain-like"/>
    <property type="match status" value="1"/>
</dbReference>
<keyword evidence="4 7" id="KW-0812">Transmembrane</keyword>
<protein>
    <submittedName>
        <fullName evidence="8">EscU/YscU/HrcU family type III secretion system export apparatus switch protein</fullName>
    </submittedName>
</protein>
<evidence type="ECO:0000313" key="9">
    <source>
        <dbReference type="Proteomes" id="UP000414233"/>
    </source>
</evidence>
<dbReference type="AlphaFoldDB" id="A0A5E4ZF37"/>
<name>A0A5E4ZF37_9BURK</name>
<dbReference type="InterPro" id="IPR006307">
    <property type="entry name" value="BsaZ-like"/>
</dbReference>
<evidence type="ECO:0000256" key="6">
    <source>
        <dbReference type="ARBA" id="ARBA00023136"/>
    </source>
</evidence>
<proteinExistence type="inferred from homology"/>
<dbReference type="PANTHER" id="PTHR30531:SF6">
    <property type="entry name" value="SECRETION SYSTEM APPARATUS PROTEIN SSAU"/>
    <property type="match status" value="1"/>
</dbReference>
<dbReference type="RefSeq" id="WP_150700103.1">
    <property type="nucleotide sequence ID" value="NZ_CABPRZ010000040.1"/>
</dbReference>
<evidence type="ECO:0000313" key="8">
    <source>
        <dbReference type="EMBL" id="VVE59142.1"/>
    </source>
</evidence>
<feature type="transmembrane region" description="Helical" evidence="7">
    <location>
        <begin position="184"/>
        <end position="204"/>
    </location>
</feature>
<keyword evidence="3" id="KW-1003">Cell membrane</keyword>
<keyword evidence="9" id="KW-1185">Reference proteome</keyword>
<feature type="transmembrane region" description="Helical" evidence="7">
    <location>
        <begin position="76"/>
        <end position="98"/>
    </location>
</feature>
<dbReference type="Proteomes" id="UP000414233">
    <property type="component" value="Unassembled WGS sequence"/>
</dbReference>
<keyword evidence="6 7" id="KW-0472">Membrane</keyword>
<evidence type="ECO:0000256" key="2">
    <source>
        <dbReference type="ARBA" id="ARBA00010690"/>
    </source>
</evidence>
<evidence type="ECO:0000256" key="5">
    <source>
        <dbReference type="ARBA" id="ARBA00022989"/>
    </source>
</evidence>
<comment type="subcellular location">
    <subcellularLocation>
        <location evidence="1">Cell membrane</location>
        <topology evidence="1">Multi-pass membrane protein</topology>
    </subcellularLocation>
</comment>
<dbReference type="Pfam" id="PF01312">
    <property type="entry name" value="Bac_export_2"/>
    <property type="match status" value="1"/>
</dbReference>
<dbReference type="Gene3D" id="3.40.1690.10">
    <property type="entry name" value="secretion proteins EscU"/>
    <property type="match status" value="1"/>
</dbReference>
<dbReference type="GO" id="GO:0005886">
    <property type="term" value="C:plasma membrane"/>
    <property type="evidence" value="ECO:0007669"/>
    <property type="project" value="UniProtKB-SubCell"/>
</dbReference>
<dbReference type="NCBIfam" id="TIGR01404">
    <property type="entry name" value="FlhB_rel_III"/>
    <property type="match status" value="1"/>
</dbReference>
<dbReference type="GO" id="GO:0009306">
    <property type="term" value="P:protein secretion"/>
    <property type="evidence" value="ECO:0007669"/>
    <property type="project" value="InterPro"/>
</dbReference>
<dbReference type="PANTHER" id="PTHR30531">
    <property type="entry name" value="FLAGELLAR BIOSYNTHETIC PROTEIN FLHB"/>
    <property type="match status" value="1"/>
</dbReference>
<gene>
    <name evidence="8" type="ORF">PTE30175_05381</name>
</gene>
<evidence type="ECO:0000256" key="4">
    <source>
        <dbReference type="ARBA" id="ARBA00022692"/>
    </source>
</evidence>
<dbReference type="InterPro" id="IPR029025">
    <property type="entry name" value="T3SS_substrate_exporter_C"/>
</dbReference>
<keyword evidence="5 7" id="KW-1133">Transmembrane helix</keyword>
<dbReference type="InterPro" id="IPR006135">
    <property type="entry name" value="T3SS_substrate_exporter"/>
</dbReference>
<reference evidence="8 9" key="1">
    <citation type="submission" date="2019-08" db="EMBL/GenBank/DDBJ databases">
        <authorList>
            <person name="Peeters C."/>
        </authorList>
    </citation>
    <scope>NUCLEOTIDE SEQUENCE [LARGE SCALE GENOMIC DNA]</scope>
    <source>
        <strain evidence="8 9">LMG 30175</strain>
    </source>
</reference>
<accession>A0A5E4ZF37</accession>
<sequence length="354" mass="39219">MSEKNQKPTPKKIDDARKKGQVAKSADLTVFVQLGVLLAYFWLEGPAMFDAFRDLVALTLAVIGAPVDEAFRRLGVAALLVMARFSLGVAALLVFVTWMAMIMQFGVLVAPDAVAPKFERIDPVAKAKQLFSMQSLFEFGKSLTKVTVLSLIFFYLVRQYGPTLGALPQCGPACGFGVAVQMLFWLWAVLVLAYVVFGAADFAFQKFNHEKQLRMSLDEIKREYREIEGNPEMKHRRREQHREDVESGSLAGNVNKSTVVVRNPTRLAICLRFVPDETPVPVVVEKGRHARARAIVALAERAGIPVLEHVPVARRLMADVEIGAPIPHDLFEPVAAVLRLALNLPYVPEDAPES</sequence>
<comment type="similarity">
    <text evidence="2">Belongs to the type III secretion exporter family.</text>
</comment>
<dbReference type="NCBIfam" id="NF009364">
    <property type="entry name" value="PRK12721.1"/>
    <property type="match status" value="1"/>
</dbReference>